<feature type="transmembrane region" description="Helical" evidence="15">
    <location>
        <begin position="85"/>
        <end position="113"/>
    </location>
</feature>
<dbReference type="EC" id="7.1.1.2" evidence="3 15"/>
<evidence type="ECO:0000256" key="3">
    <source>
        <dbReference type="ARBA" id="ARBA00012944"/>
    </source>
</evidence>
<dbReference type="EMBL" id="AP018762">
    <property type="protein sequence ID" value="BBF17075.1"/>
    <property type="molecule type" value="Genomic_DNA"/>
</dbReference>
<comment type="subcellular location">
    <subcellularLocation>
        <location evidence="1 15">Mitochondrion membrane</location>
        <topology evidence="1 15">Multi-pass membrane protein</topology>
    </subcellularLocation>
</comment>
<proteinExistence type="inferred from homology"/>
<keyword evidence="9 15" id="KW-0249">Electron transport</keyword>
<evidence type="ECO:0000256" key="7">
    <source>
        <dbReference type="ARBA" id="ARBA00022692"/>
    </source>
</evidence>
<feature type="transmembrane region" description="Helical" evidence="15">
    <location>
        <begin position="29"/>
        <end position="48"/>
    </location>
</feature>
<comment type="catalytic activity">
    <reaction evidence="14 15">
        <text>a ubiquinone + NADH + 5 H(+)(in) = a ubiquinol + NAD(+) + 4 H(+)(out)</text>
        <dbReference type="Rhea" id="RHEA:29091"/>
        <dbReference type="Rhea" id="RHEA-COMP:9565"/>
        <dbReference type="Rhea" id="RHEA-COMP:9566"/>
        <dbReference type="ChEBI" id="CHEBI:15378"/>
        <dbReference type="ChEBI" id="CHEBI:16389"/>
        <dbReference type="ChEBI" id="CHEBI:17976"/>
        <dbReference type="ChEBI" id="CHEBI:57540"/>
        <dbReference type="ChEBI" id="CHEBI:57945"/>
        <dbReference type="EC" id="7.1.1.2"/>
    </reaction>
</comment>
<name>A0A679BAL8_9TELE</name>
<gene>
    <name evidence="16" type="primary">ND6</name>
</gene>
<evidence type="ECO:0000313" key="16">
    <source>
        <dbReference type="EMBL" id="BBF17075.1"/>
    </source>
</evidence>
<dbReference type="GO" id="GO:0031966">
    <property type="term" value="C:mitochondrial membrane"/>
    <property type="evidence" value="ECO:0007669"/>
    <property type="project" value="UniProtKB-SubCell"/>
</dbReference>
<evidence type="ECO:0000256" key="4">
    <source>
        <dbReference type="ARBA" id="ARBA00021095"/>
    </source>
</evidence>
<evidence type="ECO:0000256" key="15">
    <source>
        <dbReference type="RuleBase" id="RU004430"/>
    </source>
</evidence>
<dbReference type="InterPro" id="IPR001457">
    <property type="entry name" value="NADH_UbQ/plastoQ_OxRdtase_su6"/>
</dbReference>
<keyword evidence="15" id="KW-0830">Ubiquinone</keyword>
<evidence type="ECO:0000256" key="11">
    <source>
        <dbReference type="ARBA" id="ARBA00023027"/>
    </source>
</evidence>
<geneLocation type="mitochondrion" evidence="16"/>
<feature type="transmembrane region" description="Helical" evidence="15">
    <location>
        <begin position="6"/>
        <end position="22"/>
    </location>
</feature>
<keyword evidence="10 15" id="KW-1133">Transmembrane helix</keyword>
<evidence type="ECO:0000256" key="2">
    <source>
        <dbReference type="ARBA" id="ARBA00005698"/>
    </source>
</evidence>
<dbReference type="Pfam" id="PF00499">
    <property type="entry name" value="Oxidored_q3"/>
    <property type="match status" value="1"/>
</dbReference>
<keyword evidence="8 15" id="KW-1278">Translocase</keyword>
<evidence type="ECO:0000256" key="8">
    <source>
        <dbReference type="ARBA" id="ARBA00022967"/>
    </source>
</evidence>
<dbReference type="PANTHER" id="PTHR11435">
    <property type="entry name" value="NADH UBIQUINONE OXIDOREDUCTASE SUBUNIT ND6"/>
    <property type="match status" value="1"/>
</dbReference>
<keyword evidence="5 15" id="KW-0813">Transport</keyword>
<feature type="transmembrane region" description="Helical" evidence="15">
    <location>
        <begin position="54"/>
        <end position="78"/>
    </location>
</feature>
<dbReference type="GO" id="GO:0008137">
    <property type="term" value="F:NADH dehydrogenase (ubiquinone) activity"/>
    <property type="evidence" value="ECO:0007669"/>
    <property type="project" value="UniProtKB-UniRule"/>
</dbReference>
<dbReference type="PANTHER" id="PTHR11435:SF1">
    <property type="entry name" value="NADH-UBIQUINONE OXIDOREDUCTASE CHAIN 6"/>
    <property type="match status" value="1"/>
</dbReference>
<feature type="transmembrane region" description="Helical" evidence="15">
    <location>
        <begin position="133"/>
        <end position="160"/>
    </location>
</feature>
<evidence type="ECO:0000256" key="5">
    <source>
        <dbReference type="ARBA" id="ARBA00022448"/>
    </source>
</evidence>
<organism evidence="16">
    <name type="scientific">Ilisha sirishai</name>
    <name type="common">lobejaw ilisha</name>
    <dbReference type="NCBI Taxonomy" id="2259658"/>
    <lineage>
        <taxon>Eukaryota</taxon>
        <taxon>Metazoa</taxon>
        <taxon>Chordata</taxon>
        <taxon>Craniata</taxon>
        <taxon>Vertebrata</taxon>
        <taxon>Euteleostomi</taxon>
        <taxon>Actinopterygii</taxon>
        <taxon>Neopterygii</taxon>
        <taxon>Teleostei</taxon>
        <taxon>Clupei</taxon>
        <taxon>Clupeiformes</taxon>
        <taxon>Clupeoidei</taxon>
        <taxon>Pristigasteridae</taxon>
        <taxon>Ilisha</taxon>
    </lineage>
</organism>
<protein>
    <recommendedName>
        <fullName evidence="4 15">NADH-ubiquinone oxidoreductase chain 6</fullName>
        <ecNumber evidence="3 15">7.1.1.2</ecNumber>
    </recommendedName>
</protein>
<evidence type="ECO:0000256" key="13">
    <source>
        <dbReference type="ARBA" id="ARBA00023136"/>
    </source>
</evidence>
<accession>A0A679BAL8</accession>
<dbReference type="AlphaFoldDB" id="A0A679BAL8"/>
<evidence type="ECO:0000256" key="1">
    <source>
        <dbReference type="ARBA" id="ARBA00004225"/>
    </source>
</evidence>
<comment type="function">
    <text evidence="15">Core subunit of the mitochondrial membrane respiratory chain NADH dehydrogenase (Complex I) which catalyzes electron transfer from NADH through the respiratory chain, using ubiquinone as an electron acceptor. Essential for the catalytic activity and assembly of complex I.</text>
</comment>
<keyword evidence="13 15" id="KW-0472">Membrane</keyword>
<reference evidence="16" key="1">
    <citation type="submission" date="2018-07" db="EMBL/GenBank/DDBJ databases">
        <title>New mitogenomes of sardines.</title>
        <authorList>
            <person name="Lavoue S."/>
            <person name="Bertrand J.A.M."/>
            <person name="Nor S.A.M."/>
        </authorList>
    </citation>
    <scope>NUCLEOTIDE SEQUENCE</scope>
</reference>
<keyword evidence="7 15" id="KW-0812">Transmembrane</keyword>
<dbReference type="InterPro" id="IPR050269">
    <property type="entry name" value="ComplexI_Subunit6"/>
</dbReference>
<evidence type="ECO:0000256" key="10">
    <source>
        <dbReference type="ARBA" id="ARBA00022989"/>
    </source>
</evidence>
<keyword evidence="11 15" id="KW-0520">NAD</keyword>
<keyword evidence="12 15" id="KW-0496">Mitochondrion</keyword>
<evidence type="ECO:0000256" key="9">
    <source>
        <dbReference type="ARBA" id="ARBA00022982"/>
    </source>
</evidence>
<evidence type="ECO:0000256" key="12">
    <source>
        <dbReference type="ARBA" id="ARBA00023128"/>
    </source>
</evidence>
<comment type="similarity">
    <text evidence="2 15">Belongs to the complex I subunit 6 family.</text>
</comment>
<evidence type="ECO:0000256" key="14">
    <source>
        <dbReference type="ARBA" id="ARBA00049551"/>
    </source>
</evidence>
<keyword evidence="6 15" id="KW-0679">Respiratory chain</keyword>
<sequence length="171" mass="18299">MSYLAFMWMLGMIVAMVGVASNPAPYFGAFGLVFASGSVCGVLAVYGMPFLALVLFLIYLGGMLVVFVYSSGLAADLFPEDWSEVAVFVSVVLYAVGLIYVGVCVIPVCYGYGEFLGVCKEFFVVRDEMGVVVIYSLGGAMIIISAWTLLLALIVVLELVRGRSRGALRAV</sequence>
<evidence type="ECO:0000256" key="6">
    <source>
        <dbReference type="ARBA" id="ARBA00022660"/>
    </source>
</evidence>